<comment type="caution">
    <text evidence="2">The sequence shown here is derived from an EMBL/GenBank/DDBJ whole genome shotgun (WGS) entry which is preliminary data.</text>
</comment>
<dbReference type="AlphaFoldDB" id="A0A7J8IN59"/>
<feature type="chain" id="PRO_5029769357" description="Secreted protein" evidence="1">
    <location>
        <begin position="21"/>
        <end position="186"/>
    </location>
</feature>
<evidence type="ECO:0000313" key="2">
    <source>
        <dbReference type="EMBL" id="KAF6485322.1"/>
    </source>
</evidence>
<accession>A0A7J8IN59</accession>
<reference evidence="2 3" key="1">
    <citation type="journal article" date="2020" name="Nature">
        <title>Six reference-quality genomes reveal evolution of bat adaptations.</title>
        <authorList>
            <person name="Jebb D."/>
            <person name="Huang Z."/>
            <person name="Pippel M."/>
            <person name="Hughes G.M."/>
            <person name="Lavrichenko K."/>
            <person name="Devanna P."/>
            <person name="Winkler S."/>
            <person name="Jermiin L.S."/>
            <person name="Skirmuntt E.C."/>
            <person name="Katzourakis A."/>
            <person name="Burkitt-Gray L."/>
            <person name="Ray D.A."/>
            <person name="Sullivan K.A.M."/>
            <person name="Roscito J.G."/>
            <person name="Kirilenko B.M."/>
            <person name="Davalos L.M."/>
            <person name="Corthals A.P."/>
            <person name="Power M.L."/>
            <person name="Jones G."/>
            <person name="Ransome R.D."/>
            <person name="Dechmann D.K.N."/>
            <person name="Locatelli A.G."/>
            <person name="Puechmaille S.J."/>
            <person name="Fedrigo O."/>
            <person name="Jarvis E.D."/>
            <person name="Hiller M."/>
            <person name="Vernes S.C."/>
            <person name="Myers E.W."/>
            <person name="Teeling E.C."/>
        </authorList>
    </citation>
    <scope>NUCLEOTIDE SEQUENCE [LARGE SCALE GENOMIC DNA]</scope>
    <source>
        <strain evidence="2">MRouAeg1</strain>
        <tissue evidence="2">Muscle</tissue>
    </source>
</reference>
<keyword evidence="1" id="KW-0732">Signal</keyword>
<evidence type="ECO:0000256" key="1">
    <source>
        <dbReference type="SAM" id="SignalP"/>
    </source>
</evidence>
<keyword evidence="3" id="KW-1185">Reference proteome</keyword>
<feature type="signal peptide" evidence="1">
    <location>
        <begin position="1"/>
        <end position="20"/>
    </location>
</feature>
<proteinExistence type="predicted"/>
<dbReference type="Proteomes" id="UP000593571">
    <property type="component" value="Unassembled WGS sequence"/>
</dbReference>
<evidence type="ECO:0000313" key="3">
    <source>
        <dbReference type="Proteomes" id="UP000593571"/>
    </source>
</evidence>
<evidence type="ECO:0008006" key="4">
    <source>
        <dbReference type="Google" id="ProtNLM"/>
    </source>
</evidence>
<protein>
    <recommendedName>
        <fullName evidence="4">Secreted protein</fullName>
    </recommendedName>
</protein>
<organism evidence="2 3">
    <name type="scientific">Rousettus aegyptiacus</name>
    <name type="common">Egyptian fruit bat</name>
    <name type="synonym">Pteropus aegyptiacus</name>
    <dbReference type="NCBI Taxonomy" id="9407"/>
    <lineage>
        <taxon>Eukaryota</taxon>
        <taxon>Metazoa</taxon>
        <taxon>Chordata</taxon>
        <taxon>Craniata</taxon>
        <taxon>Vertebrata</taxon>
        <taxon>Euteleostomi</taxon>
        <taxon>Mammalia</taxon>
        <taxon>Eutheria</taxon>
        <taxon>Laurasiatheria</taxon>
        <taxon>Chiroptera</taxon>
        <taxon>Yinpterochiroptera</taxon>
        <taxon>Pteropodoidea</taxon>
        <taxon>Pteropodidae</taxon>
        <taxon>Rousettinae</taxon>
        <taxon>Rousettus</taxon>
    </lineage>
</organism>
<name>A0A7J8IN59_ROUAE</name>
<dbReference type="EMBL" id="JACASE010000003">
    <property type="protein sequence ID" value="KAF6485322.1"/>
    <property type="molecule type" value="Genomic_DNA"/>
</dbReference>
<sequence length="186" mass="20608">MSLSLRGLWHLAISLLHIHTFPERYDHVSHPASHHPVLRHTDMSMTYVLRTIITGQGSQSALGSACLSRSCYPFATRKPKLTTGAFAIHSTKEGRGPTRPLLEKKCNKGKSVLNVQFGYSPCKRKNGHLTGTAGLISVAIWEAVPGWFTCWAARHVPSMLLLLLSQSPFFPWTFFPGHSLSVFKGT</sequence>
<gene>
    <name evidence="2" type="ORF">HJG63_010559</name>
</gene>